<evidence type="ECO:0008006" key="2">
    <source>
        <dbReference type="Google" id="ProtNLM"/>
    </source>
</evidence>
<dbReference type="Gene3D" id="3.40.50.410">
    <property type="entry name" value="von Willebrand factor, type A domain"/>
    <property type="match status" value="1"/>
</dbReference>
<name>A0A0B7C0Z0_9EUPU</name>
<organism evidence="1">
    <name type="scientific">Arion vulgaris</name>
    <dbReference type="NCBI Taxonomy" id="1028688"/>
    <lineage>
        <taxon>Eukaryota</taxon>
        <taxon>Metazoa</taxon>
        <taxon>Spiralia</taxon>
        <taxon>Lophotrochozoa</taxon>
        <taxon>Mollusca</taxon>
        <taxon>Gastropoda</taxon>
        <taxon>Heterobranchia</taxon>
        <taxon>Euthyneura</taxon>
        <taxon>Panpulmonata</taxon>
        <taxon>Eupulmonata</taxon>
        <taxon>Stylommatophora</taxon>
        <taxon>Helicina</taxon>
        <taxon>Arionoidea</taxon>
        <taxon>Arionidae</taxon>
        <taxon>Arion</taxon>
    </lineage>
</organism>
<accession>A0A0B7C0Z0</accession>
<dbReference type="AlphaFoldDB" id="A0A0B7C0Z0"/>
<protein>
    <recommendedName>
        <fullName evidence="2">VWFA domain-containing protein</fullName>
    </recommendedName>
</protein>
<dbReference type="InterPro" id="IPR036465">
    <property type="entry name" value="vWFA_dom_sf"/>
</dbReference>
<feature type="non-terminal residue" evidence="1">
    <location>
        <position position="1"/>
    </location>
</feature>
<reference evidence="1" key="1">
    <citation type="submission" date="2014-12" db="EMBL/GenBank/DDBJ databases">
        <title>Insight into the proteome of Arion vulgaris.</title>
        <authorList>
            <person name="Aradska J."/>
            <person name="Bulat T."/>
            <person name="Smidak R."/>
            <person name="Sarate P."/>
            <person name="Gangsoo J."/>
            <person name="Sialana F."/>
            <person name="Bilban M."/>
            <person name="Lubec G."/>
        </authorList>
    </citation>
    <scope>NUCLEOTIDE SEQUENCE</scope>
    <source>
        <tissue evidence="1">Skin</tissue>
    </source>
</reference>
<dbReference type="SUPFAM" id="SSF53300">
    <property type="entry name" value="vWA-like"/>
    <property type="match status" value="1"/>
</dbReference>
<gene>
    <name evidence="1" type="primary">ORF219795</name>
</gene>
<proteinExistence type="predicted"/>
<evidence type="ECO:0000313" key="1">
    <source>
        <dbReference type="EMBL" id="CEK98852.1"/>
    </source>
</evidence>
<dbReference type="EMBL" id="HACG01051981">
    <property type="protein sequence ID" value="CEK98852.1"/>
    <property type="molecule type" value="Transcribed_RNA"/>
</dbReference>
<sequence length="55" mass="5728">EGILCQAIGVGSGVSDSELHDIASSSNDVYKVKNYQALAESVDILIKSVCNAKST</sequence>